<feature type="domain" description="AAA" evidence="2">
    <location>
        <begin position="92"/>
        <end position="271"/>
    </location>
</feature>
<dbReference type="RefSeq" id="WP_340270729.1">
    <property type="nucleotide sequence ID" value="NZ_JBBEOG010000007.1"/>
</dbReference>
<reference evidence="4" key="1">
    <citation type="journal article" date="2019" name="Int. J. Syst. Evol. Microbiol.">
        <title>The Global Catalogue of Microorganisms (GCM) 10K type strain sequencing project: providing services to taxonomists for standard genome sequencing and annotation.</title>
        <authorList>
            <consortium name="The Broad Institute Genomics Platform"/>
            <consortium name="The Broad Institute Genome Sequencing Center for Infectious Disease"/>
            <person name="Wu L."/>
            <person name="Ma J."/>
        </authorList>
    </citation>
    <scope>NUCLEOTIDE SEQUENCE [LARGE SCALE GENOMIC DNA]</scope>
    <source>
        <strain evidence="4">CCUG 43114</strain>
    </source>
</reference>
<dbReference type="Gene3D" id="3.40.50.300">
    <property type="entry name" value="P-loop containing nucleotide triphosphate hydrolases"/>
    <property type="match status" value="1"/>
</dbReference>
<dbReference type="Pfam" id="PF13614">
    <property type="entry name" value="AAA_31"/>
    <property type="match status" value="1"/>
</dbReference>
<evidence type="ECO:0000256" key="1">
    <source>
        <dbReference type="SAM" id="MobiDB-lite"/>
    </source>
</evidence>
<dbReference type="CDD" id="cd02042">
    <property type="entry name" value="ParAB_family"/>
    <property type="match status" value="1"/>
</dbReference>
<sequence>MDEAGVTADVSRETGSDEALTTRADAPRGTTVDEPTASSAAEEASESWRDAVADALPEPDEETPLARELATDARRRLALHGRTFPAPKAGTRVVTVANQKGGVGKTTTAVNLAAALAQGGLRVLVVDADPQGNASTALGVEHHGDVAGVYDVLMDEAPLRDVVQPCPEVQGVSCAPATLDLSGAEIELVPVVAREYRLRKAIDRYCAEHSEPPHYVLIDSPPSLGLLTLNTLVAAREVLIPIQCEYYALEGVTQLMRTIELVQHNLNPELDVSTVLLTMFDGRTRLAADVSAQVREAFGERVLRAAIPRSVRVSEAPSHLQTVMTYDPTSSGALSYLEAAQEIATRGASA</sequence>
<dbReference type="PANTHER" id="PTHR13696">
    <property type="entry name" value="P-LOOP CONTAINING NUCLEOSIDE TRIPHOSPHATE HYDROLASE"/>
    <property type="match status" value="1"/>
</dbReference>
<gene>
    <name evidence="3" type="ORF">ACFPJ6_10725</name>
</gene>
<dbReference type="InterPro" id="IPR027417">
    <property type="entry name" value="P-loop_NTPase"/>
</dbReference>
<evidence type="ECO:0000259" key="2">
    <source>
        <dbReference type="Pfam" id="PF13614"/>
    </source>
</evidence>
<protein>
    <submittedName>
        <fullName evidence="3">ParA family protein</fullName>
    </submittedName>
</protein>
<accession>A0ABW0GMT3</accession>
<evidence type="ECO:0000313" key="3">
    <source>
        <dbReference type="EMBL" id="MFC5381265.1"/>
    </source>
</evidence>
<feature type="region of interest" description="Disordered" evidence="1">
    <location>
        <begin position="1"/>
        <end position="50"/>
    </location>
</feature>
<dbReference type="InterPro" id="IPR025669">
    <property type="entry name" value="AAA_dom"/>
</dbReference>
<dbReference type="SUPFAM" id="SSF52540">
    <property type="entry name" value="P-loop containing nucleoside triphosphate hydrolases"/>
    <property type="match status" value="1"/>
</dbReference>
<dbReference type="Proteomes" id="UP001596122">
    <property type="component" value="Unassembled WGS sequence"/>
</dbReference>
<dbReference type="InterPro" id="IPR050678">
    <property type="entry name" value="DNA_Partitioning_ATPase"/>
</dbReference>
<proteinExistence type="predicted"/>
<dbReference type="PANTHER" id="PTHR13696:SF52">
    <property type="entry name" value="PARA FAMILY PROTEIN CT_582"/>
    <property type="match status" value="1"/>
</dbReference>
<dbReference type="EMBL" id="JBHSLD010000009">
    <property type="protein sequence ID" value="MFC5381265.1"/>
    <property type="molecule type" value="Genomic_DNA"/>
</dbReference>
<keyword evidence="4" id="KW-1185">Reference proteome</keyword>
<evidence type="ECO:0000313" key="4">
    <source>
        <dbReference type="Proteomes" id="UP001596122"/>
    </source>
</evidence>
<organism evidence="3 4">
    <name type="scientific">Aquipuribacter nitratireducens</name>
    <dbReference type="NCBI Taxonomy" id="650104"/>
    <lineage>
        <taxon>Bacteria</taxon>
        <taxon>Bacillati</taxon>
        <taxon>Actinomycetota</taxon>
        <taxon>Actinomycetes</taxon>
        <taxon>Micrococcales</taxon>
        <taxon>Intrasporangiaceae</taxon>
        <taxon>Aquipuribacter</taxon>
    </lineage>
</organism>
<name>A0ABW0GMT3_9MICO</name>
<comment type="caution">
    <text evidence="3">The sequence shown here is derived from an EMBL/GenBank/DDBJ whole genome shotgun (WGS) entry which is preliminary data.</text>
</comment>